<evidence type="ECO:0000313" key="3">
    <source>
        <dbReference type="Proteomes" id="UP000801428"/>
    </source>
</evidence>
<keyword evidence="1" id="KW-0732">Signal</keyword>
<dbReference type="EMBL" id="SWKU01000002">
    <property type="protein sequence ID" value="KAF3009723.1"/>
    <property type="molecule type" value="Genomic_DNA"/>
</dbReference>
<proteinExistence type="predicted"/>
<dbReference type="Gene3D" id="3.40.50.1820">
    <property type="entry name" value="alpha/beta hydrolase"/>
    <property type="match status" value="1"/>
</dbReference>
<feature type="chain" id="PRO_5040137529" description="Alpha/beta-hydrolase" evidence="1">
    <location>
        <begin position="22"/>
        <end position="439"/>
    </location>
</feature>
<evidence type="ECO:0000313" key="2">
    <source>
        <dbReference type="EMBL" id="KAF3009723.1"/>
    </source>
</evidence>
<accession>A0A9P4TNS6</accession>
<dbReference type="PANTHER" id="PTHR43194">
    <property type="entry name" value="HYDROLASE ALPHA/BETA FOLD FAMILY"/>
    <property type="match status" value="1"/>
</dbReference>
<evidence type="ECO:0000256" key="1">
    <source>
        <dbReference type="SAM" id="SignalP"/>
    </source>
</evidence>
<gene>
    <name evidence="2" type="ORF">E8E13_009092</name>
</gene>
<dbReference type="InterPro" id="IPR029058">
    <property type="entry name" value="AB_hydrolase_fold"/>
</dbReference>
<organism evidence="2 3">
    <name type="scientific">Curvularia kusanoi</name>
    <name type="common">Cochliobolus kusanoi</name>
    <dbReference type="NCBI Taxonomy" id="90978"/>
    <lineage>
        <taxon>Eukaryota</taxon>
        <taxon>Fungi</taxon>
        <taxon>Dikarya</taxon>
        <taxon>Ascomycota</taxon>
        <taxon>Pezizomycotina</taxon>
        <taxon>Dothideomycetes</taxon>
        <taxon>Pleosporomycetidae</taxon>
        <taxon>Pleosporales</taxon>
        <taxon>Pleosporineae</taxon>
        <taxon>Pleosporaceae</taxon>
        <taxon>Curvularia</taxon>
    </lineage>
</organism>
<protein>
    <recommendedName>
        <fullName evidence="4">Alpha/beta-hydrolase</fullName>
    </recommendedName>
</protein>
<name>A0A9P4TNS6_CURKU</name>
<dbReference type="OrthoDB" id="9978720at2759"/>
<dbReference type="Proteomes" id="UP000801428">
    <property type="component" value="Unassembled WGS sequence"/>
</dbReference>
<dbReference type="AlphaFoldDB" id="A0A9P4TNS6"/>
<feature type="signal peptide" evidence="1">
    <location>
        <begin position="1"/>
        <end position="21"/>
    </location>
</feature>
<sequence>MWPRTAFSGLLLGVFPFLASAQDGLTIDLNIGLDIDLNLPGLAHPKGDSRGQAIDCSGVNAISPRCDSQESAYHRDVFYIGGGYVDSGIPGQQMWSDQLYVEKLTPSKKVNKPYPMVFVSAGVNTGAEWLNTPDNRKGWASYYLDQGYQVYIVDIAANGRSGQQLLSKYPLRLGSTDIINEQGFTAPEDFNQYPQAKLHTQWPGNGSRGDPVFDAFTAGNVPISSSNANVENTMRTSGCQLLSMIGQSYTVCHSAGCTYTAIWSDACPDLLRANINIEPGNIPFTSLIGNTTVAGVGRTAARQCGLTYTPLTYDPPVSNCSAITTAEVGPDDASKRSCILQTGTIHKLTQIGKVPYIMITGEASPHITYDHCFVEYFKQMGIVNYQWIKLADIRINGNAHFMFLEKNNLAIAAAIGRGLEKLSRGSAAPGHPSLPIAVR</sequence>
<reference evidence="2" key="1">
    <citation type="submission" date="2019-04" db="EMBL/GenBank/DDBJ databases">
        <title>Sequencing of skin fungus with MAO and IRED activity.</title>
        <authorList>
            <person name="Marsaioli A.J."/>
            <person name="Bonatto J.M.C."/>
            <person name="Reis Junior O."/>
        </authorList>
    </citation>
    <scope>NUCLEOTIDE SEQUENCE</scope>
    <source>
        <strain evidence="2">30M1</strain>
    </source>
</reference>
<dbReference type="InterPro" id="IPR050228">
    <property type="entry name" value="Carboxylesterase_BioH"/>
</dbReference>
<dbReference type="CDD" id="cd12809">
    <property type="entry name" value="Esterase_713_like-2"/>
    <property type="match status" value="1"/>
</dbReference>
<keyword evidence="3" id="KW-1185">Reference proteome</keyword>
<dbReference type="SUPFAM" id="SSF53474">
    <property type="entry name" value="alpha/beta-Hydrolases"/>
    <property type="match status" value="1"/>
</dbReference>
<dbReference type="PANTHER" id="PTHR43194:SF4">
    <property type="entry name" value="AB HYDROLASE-1 DOMAIN-CONTAINING PROTEIN"/>
    <property type="match status" value="1"/>
</dbReference>
<evidence type="ECO:0008006" key="4">
    <source>
        <dbReference type="Google" id="ProtNLM"/>
    </source>
</evidence>
<comment type="caution">
    <text evidence="2">The sequence shown here is derived from an EMBL/GenBank/DDBJ whole genome shotgun (WGS) entry which is preliminary data.</text>
</comment>